<dbReference type="PANTHER" id="PTHR30511">
    <property type="entry name" value="ALANINE RACEMASE"/>
    <property type="match status" value="1"/>
</dbReference>
<accession>A0ABT9NEU0</accession>
<keyword evidence="7" id="KW-1185">Reference proteome</keyword>
<keyword evidence="2 4" id="KW-0663">Pyridoxal phosphate</keyword>
<evidence type="ECO:0000256" key="4">
    <source>
        <dbReference type="HAMAP-Rule" id="MF_01201"/>
    </source>
</evidence>
<dbReference type="SUPFAM" id="SSF50621">
    <property type="entry name" value="Alanine racemase C-terminal domain-like"/>
    <property type="match status" value="1"/>
</dbReference>
<dbReference type="Proteomes" id="UP001243212">
    <property type="component" value="Unassembled WGS sequence"/>
</dbReference>
<feature type="binding site" evidence="4">
    <location>
        <position position="321"/>
    </location>
    <ligand>
        <name>substrate</name>
    </ligand>
</feature>
<evidence type="ECO:0000313" key="7">
    <source>
        <dbReference type="Proteomes" id="UP001243212"/>
    </source>
</evidence>
<dbReference type="InterPro" id="IPR020622">
    <property type="entry name" value="Ala_racemase_pyridoxalP-BS"/>
</dbReference>
<dbReference type="HAMAP" id="MF_01201">
    <property type="entry name" value="Ala_racemase"/>
    <property type="match status" value="1"/>
</dbReference>
<organism evidence="6 7">
    <name type="scientific">Trueperella bonasi</name>
    <dbReference type="NCBI Taxonomy" id="312286"/>
    <lineage>
        <taxon>Bacteria</taxon>
        <taxon>Bacillati</taxon>
        <taxon>Actinomycetota</taxon>
        <taxon>Actinomycetes</taxon>
        <taxon>Actinomycetales</taxon>
        <taxon>Actinomycetaceae</taxon>
        <taxon>Trueperella</taxon>
    </lineage>
</organism>
<comment type="catalytic activity">
    <reaction evidence="4">
        <text>L-alanine = D-alanine</text>
        <dbReference type="Rhea" id="RHEA:20249"/>
        <dbReference type="ChEBI" id="CHEBI:57416"/>
        <dbReference type="ChEBI" id="CHEBI:57972"/>
        <dbReference type="EC" id="5.1.1.1"/>
    </reaction>
</comment>
<evidence type="ECO:0000256" key="2">
    <source>
        <dbReference type="ARBA" id="ARBA00022898"/>
    </source>
</evidence>
<dbReference type="InterPro" id="IPR001608">
    <property type="entry name" value="Ala_racemase_N"/>
</dbReference>
<comment type="function">
    <text evidence="4">Catalyzes the interconversion of L-alanine and D-alanine. May also act on other amino acids.</text>
</comment>
<dbReference type="RefSeq" id="WP_307682115.1">
    <property type="nucleotide sequence ID" value="NZ_JAUSQX010000001.1"/>
</dbReference>
<dbReference type="SUPFAM" id="SSF51419">
    <property type="entry name" value="PLP-binding barrel"/>
    <property type="match status" value="1"/>
</dbReference>
<gene>
    <name evidence="6" type="ORF">J2S70_000441</name>
</gene>
<evidence type="ECO:0000259" key="5">
    <source>
        <dbReference type="SMART" id="SM01005"/>
    </source>
</evidence>
<dbReference type="InterPro" id="IPR009006">
    <property type="entry name" value="Ala_racemase/Decarboxylase_C"/>
</dbReference>
<dbReference type="Pfam" id="PF01168">
    <property type="entry name" value="Ala_racemase_N"/>
    <property type="match status" value="1"/>
</dbReference>
<dbReference type="PANTHER" id="PTHR30511:SF0">
    <property type="entry name" value="ALANINE RACEMASE, CATABOLIC-RELATED"/>
    <property type="match status" value="1"/>
</dbReference>
<dbReference type="EC" id="5.1.1.1" evidence="4"/>
<keyword evidence="3 4" id="KW-0413">Isomerase</keyword>
<comment type="caution">
    <text evidence="6">The sequence shown here is derived from an EMBL/GenBank/DDBJ whole genome shotgun (WGS) entry which is preliminary data.</text>
</comment>
<name>A0ABT9NEU0_9ACTO</name>
<feature type="active site" description="Proton acceptor; specific for D-alanine" evidence="4">
    <location>
        <position position="35"/>
    </location>
</feature>
<dbReference type="Gene3D" id="3.20.20.10">
    <property type="entry name" value="Alanine racemase"/>
    <property type="match status" value="1"/>
</dbReference>
<dbReference type="InterPro" id="IPR011079">
    <property type="entry name" value="Ala_racemase_C"/>
</dbReference>
<dbReference type="InterPro" id="IPR029066">
    <property type="entry name" value="PLP-binding_barrel"/>
</dbReference>
<dbReference type="GO" id="GO:0008784">
    <property type="term" value="F:alanine racemase activity"/>
    <property type="evidence" value="ECO:0007669"/>
    <property type="project" value="UniProtKB-EC"/>
</dbReference>
<reference evidence="6 7" key="1">
    <citation type="submission" date="2023-07" db="EMBL/GenBank/DDBJ databases">
        <title>Sequencing the genomes of 1000 actinobacteria strains.</title>
        <authorList>
            <person name="Klenk H.-P."/>
        </authorList>
    </citation>
    <scope>NUCLEOTIDE SEQUENCE [LARGE SCALE GENOMIC DNA]</scope>
    <source>
        <strain evidence="6 7">DSM 17163</strain>
    </source>
</reference>
<evidence type="ECO:0000256" key="3">
    <source>
        <dbReference type="ARBA" id="ARBA00023235"/>
    </source>
</evidence>
<feature type="active site" description="Proton acceptor; specific for L-alanine" evidence="4">
    <location>
        <position position="273"/>
    </location>
</feature>
<dbReference type="Gene3D" id="2.40.37.10">
    <property type="entry name" value="Lyase, Ornithine Decarboxylase, Chain A, domain 1"/>
    <property type="match status" value="1"/>
</dbReference>
<dbReference type="InterPro" id="IPR000821">
    <property type="entry name" value="Ala_racemase"/>
</dbReference>
<feature type="modified residue" description="N6-(pyridoxal phosphate)lysine" evidence="4">
    <location>
        <position position="35"/>
    </location>
</feature>
<dbReference type="NCBIfam" id="TIGR00492">
    <property type="entry name" value="alr"/>
    <property type="match status" value="1"/>
</dbReference>
<feature type="domain" description="Alanine racemase C-terminal" evidence="5">
    <location>
        <begin position="252"/>
        <end position="377"/>
    </location>
</feature>
<comment type="pathway">
    <text evidence="4">Amino-acid biosynthesis; D-alanine biosynthesis; D-alanine from L-alanine: step 1/1.</text>
</comment>
<dbReference type="PRINTS" id="PR00992">
    <property type="entry name" value="ALARACEMASE"/>
</dbReference>
<evidence type="ECO:0000313" key="6">
    <source>
        <dbReference type="EMBL" id="MDP9805859.1"/>
    </source>
</evidence>
<dbReference type="CDD" id="cd00430">
    <property type="entry name" value="PLPDE_III_AR"/>
    <property type="match status" value="1"/>
</dbReference>
<comment type="cofactor">
    <cofactor evidence="1 4">
        <name>pyridoxal 5'-phosphate</name>
        <dbReference type="ChEBI" id="CHEBI:597326"/>
    </cofactor>
</comment>
<evidence type="ECO:0000256" key="1">
    <source>
        <dbReference type="ARBA" id="ARBA00001933"/>
    </source>
</evidence>
<proteinExistence type="inferred from homology"/>
<dbReference type="SMART" id="SM01005">
    <property type="entry name" value="Ala_racemase_C"/>
    <property type="match status" value="1"/>
</dbReference>
<comment type="similarity">
    <text evidence="4">Belongs to the alanine racemase family.</text>
</comment>
<dbReference type="EMBL" id="JAUSQX010000001">
    <property type="protein sequence ID" value="MDP9805859.1"/>
    <property type="molecule type" value="Genomic_DNA"/>
</dbReference>
<protein>
    <recommendedName>
        <fullName evidence="4">Alanine racemase</fullName>
        <ecNumber evidence="4">5.1.1.1</ecNumber>
    </recommendedName>
</protein>
<dbReference type="PROSITE" id="PS00395">
    <property type="entry name" value="ALANINE_RACEMASE"/>
    <property type="match status" value="1"/>
</dbReference>
<feature type="binding site" evidence="4">
    <location>
        <position position="133"/>
    </location>
    <ligand>
        <name>substrate</name>
    </ligand>
</feature>
<dbReference type="Pfam" id="PF00842">
    <property type="entry name" value="Ala_racemase_C"/>
    <property type="match status" value="1"/>
</dbReference>
<sequence length="378" mass="39848">MTSFPARALISRSALSQNLAVLRASTSSELMAILKADAYGHGLERIARWAFDDGVRWFGVAQLTEAMQLREHLPSARILTWIFTPGTDLSAALRADIDLSIGAAWALDDVEAAAHATGLTARIHVKVDTGMSRGGLMLADVAKASARIAELEAEGVVSVVGLWSHLACADELPAPGQSTNGKTETQIAVFEQARAALARAGVTPHILHLAASAGVLWHPAAHYDLVRPGIALYGISPNPAVQRASELGLRGLMQLEAGIFSVRDVPAGTGVSYGHTYVTGRPARLGVVPLGYADGVPRLASNAINVRVGGQMCPIRGRVCMDQFVIEGTGLEAGQTAILLGDERNGLPTADDWAAATHTIGYEIVTRIGRHVPRVDAS</sequence>